<dbReference type="Pfam" id="PF23493">
    <property type="entry name" value="CysS_C"/>
    <property type="match status" value="1"/>
</dbReference>
<dbReference type="InterPro" id="IPR057798">
    <property type="entry name" value="PH_YqeB"/>
</dbReference>
<proteinExistence type="predicted"/>
<sequence>MTTDSSTKTVIGHSAADKLLLYGGLPLLGLVLGYFLPRIADWATKLEWVPFQGPLELISRWDGWWVVAICLALGLIGGVLLAAMALEDTLKTTVGNTEVEFLKNQRTTRVPREKVALAFLDGKEIVLQDSRSAELAREKHDELGAAARTKIQAAFRAHGYPWSDAGDPHESEFRRWVEDDPDLSPAANAVLKARSKAFGQGDKGKADLRELRLELGKLGFVVRDREKKQYWRPVR</sequence>
<keyword evidence="1" id="KW-1133">Transmembrane helix</keyword>
<dbReference type="Pfam" id="PF23494">
    <property type="entry name" value="bPH_10"/>
    <property type="match status" value="1"/>
</dbReference>
<keyword evidence="5" id="KW-1185">Reference proteome</keyword>
<dbReference type="Proteomes" id="UP001500542">
    <property type="component" value="Unassembled WGS sequence"/>
</dbReference>
<feature type="transmembrane region" description="Helical" evidence="1">
    <location>
        <begin position="64"/>
        <end position="86"/>
    </location>
</feature>
<evidence type="ECO:0000259" key="3">
    <source>
        <dbReference type="Pfam" id="PF23494"/>
    </source>
</evidence>
<evidence type="ECO:0000256" key="1">
    <source>
        <dbReference type="SAM" id="Phobius"/>
    </source>
</evidence>
<dbReference type="EMBL" id="BAAAHK010000007">
    <property type="protein sequence ID" value="GAA0941887.1"/>
    <property type="molecule type" value="Genomic_DNA"/>
</dbReference>
<reference evidence="4 5" key="1">
    <citation type="journal article" date="2019" name="Int. J. Syst. Evol. Microbiol.">
        <title>The Global Catalogue of Microorganisms (GCM) 10K type strain sequencing project: providing services to taxonomists for standard genome sequencing and annotation.</title>
        <authorList>
            <consortium name="The Broad Institute Genomics Platform"/>
            <consortium name="The Broad Institute Genome Sequencing Center for Infectious Disease"/>
            <person name="Wu L."/>
            <person name="Ma J."/>
        </authorList>
    </citation>
    <scope>NUCLEOTIDE SEQUENCE [LARGE SCALE GENOMIC DNA]</scope>
    <source>
        <strain evidence="4 5">JCM 10977</strain>
    </source>
</reference>
<protein>
    <recommendedName>
        <fullName evidence="6">DUF308 domain-containing protein</fullName>
    </recommendedName>
</protein>
<evidence type="ECO:0008006" key="6">
    <source>
        <dbReference type="Google" id="ProtNLM"/>
    </source>
</evidence>
<comment type="caution">
    <text evidence="4">The sequence shown here is derived from an EMBL/GenBank/DDBJ whole genome shotgun (WGS) entry which is preliminary data.</text>
</comment>
<feature type="domain" description="YqeB PH" evidence="3">
    <location>
        <begin position="9"/>
        <end position="163"/>
    </location>
</feature>
<organism evidence="4 5">
    <name type="scientific">Kribbella koreensis</name>
    <dbReference type="NCBI Taxonomy" id="57909"/>
    <lineage>
        <taxon>Bacteria</taxon>
        <taxon>Bacillati</taxon>
        <taxon>Actinomycetota</taxon>
        <taxon>Actinomycetes</taxon>
        <taxon>Propionibacteriales</taxon>
        <taxon>Kribbellaceae</taxon>
        <taxon>Kribbella</taxon>
    </lineage>
</organism>
<evidence type="ECO:0000313" key="5">
    <source>
        <dbReference type="Proteomes" id="UP001500542"/>
    </source>
</evidence>
<name>A0ABN1QG46_9ACTN</name>
<feature type="domain" description="Cysteinyl-tRNA ligase anticodon binding" evidence="2">
    <location>
        <begin position="180"/>
        <end position="232"/>
    </location>
</feature>
<feature type="transmembrane region" description="Helical" evidence="1">
    <location>
        <begin position="20"/>
        <end position="40"/>
    </location>
</feature>
<keyword evidence="1" id="KW-0472">Membrane</keyword>
<evidence type="ECO:0000313" key="4">
    <source>
        <dbReference type="EMBL" id="GAA0941887.1"/>
    </source>
</evidence>
<keyword evidence="1" id="KW-0812">Transmembrane</keyword>
<evidence type="ECO:0000259" key="2">
    <source>
        <dbReference type="Pfam" id="PF23493"/>
    </source>
</evidence>
<gene>
    <name evidence="4" type="ORF">GCM10009554_33870</name>
</gene>
<dbReference type="RefSeq" id="WP_343970234.1">
    <property type="nucleotide sequence ID" value="NZ_BAAAHK010000007.1"/>
</dbReference>
<accession>A0ABN1QG46</accession>
<dbReference type="InterPro" id="IPR056411">
    <property type="entry name" value="CysS_C"/>
</dbReference>